<dbReference type="GO" id="GO:0003842">
    <property type="term" value="F:L-glutamate gamma-semialdehyde dehydrogenase activity"/>
    <property type="evidence" value="ECO:0007669"/>
    <property type="project" value="UniProtKB-EC"/>
</dbReference>
<name>A0A250JFQ3_9BACT</name>
<evidence type="ECO:0000256" key="4">
    <source>
        <dbReference type="ARBA" id="ARBA00023002"/>
    </source>
</evidence>
<dbReference type="Proteomes" id="UP000217257">
    <property type="component" value="Chromosome"/>
</dbReference>
<evidence type="ECO:0000313" key="11">
    <source>
        <dbReference type="Proteomes" id="UP000217257"/>
    </source>
</evidence>
<dbReference type="Pfam" id="PF00171">
    <property type="entry name" value="Aldedh"/>
    <property type="match status" value="1"/>
</dbReference>
<keyword evidence="4" id="KW-0560">Oxidoreductase</keyword>
<evidence type="ECO:0000256" key="8">
    <source>
        <dbReference type="ARBA" id="ARBA00048142"/>
    </source>
</evidence>
<dbReference type="InterPro" id="IPR016162">
    <property type="entry name" value="Ald_DH_N"/>
</dbReference>
<dbReference type="PANTHER" id="PTHR42862:SF1">
    <property type="entry name" value="DELTA-1-PYRROLINE-5-CARBOXYLATE DEHYDROGENASE 2, ISOFORM A-RELATED"/>
    <property type="match status" value="1"/>
</dbReference>
<organism evidence="10 11">
    <name type="scientific">Cystobacter fuscus</name>
    <dbReference type="NCBI Taxonomy" id="43"/>
    <lineage>
        <taxon>Bacteria</taxon>
        <taxon>Pseudomonadati</taxon>
        <taxon>Myxococcota</taxon>
        <taxon>Myxococcia</taxon>
        <taxon>Myxococcales</taxon>
        <taxon>Cystobacterineae</taxon>
        <taxon>Archangiaceae</taxon>
        <taxon>Cystobacter</taxon>
    </lineage>
</organism>
<dbReference type="FunFam" id="3.40.605.10:FF:000006">
    <property type="entry name" value="1-pyrroline-5-carboxylate dehydrogenase"/>
    <property type="match status" value="1"/>
</dbReference>
<comment type="similarity">
    <text evidence="2">Belongs to the aldehyde dehydrogenase family.</text>
</comment>
<dbReference type="InterPro" id="IPR050485">
    <property type="entry name" value="Proline_metab_enzyme"/>
</dbReference>
<dbReference type="Gene3D" id="3.40.605.10">
    <property type="entry name" value="Aldehyde Dehydrogenase, Chain A, domain 1"/>
    <property type="match status" value="1"/>
</dbReference>
<feature type="domain" description="Aldehyde dehydrogenase" evidence="9">
    <location>
        <begin position="77"/>
        <end position="533"/>
    </location>
</feature>
<dbReference type="InterPro" id="IPR005931">
    <property type="entry name" value="P5CDH/ALDH4A1"/>
</dbReference>
<dbReference type="EC" id="1.2.1.88" evidence="3"/>
<comment type="catalytic activity">
    <reaction evidence="8">
        <text>L-glutamate 5-semialdehyde + NAD(+) + H2O = L-glutamate + NADH + 2 H(+)</text>
        <dbReference type="Rhea" id="RHEA:30235"/>
        <dbReference type="ChEBI" id="CHEBI:15377"/>
        <dbReference type="ChEBI" id="CHEBI:15378"/>
        <dbReference type="ChEBI" id="CHEBI:29985"/>
        <dbReference type="ChEBI" id="CHEBI:57540"/>
        <dbReference type="ChEBI" id="CHEBI:57945"/>
        <dbReference type="ChEBI" id="CHEBI:58066"/>
        <dbReference type="EC" id="1.2.1.88"/>
    </reaction>
</comment>
<dbReference type="PANTHER" id="PTHR42862">
    <property type="entry name" value="DELTA-1-PYRROLINE-5-CARBOXYLATE DEHYDROGENASE 1, ISOFORM A-RELATED"/>
    <property type="match status" value="1"/>
</dbReference>
<dbReference type="FunFam" id="3.40.309.10:FF:000005">
    <property type="entry name" value="1-pyrroline-5-carboxylate dehydrogenase 1"/>
    <property type="match status" value="1"/>
</dbReference>
<dbReference type="UniPathway" id="UPA00261">
    <property type="reaction ID" value="UER00374"/>
</dbReference>
<dbReference type="NCBIfam" id="TIGR01236">
    <property type="entry name" value="D1pyr5carbox1"/>
    <property type="match status" value="1"/>
</dbReference>
<evidence type="ECO:0000256" key="7">
    <source>
        <dbReference type="ARBA" id="ARBA00032259"/>
    </source>
</evidence>
<dbReference type="PROSITE" id="PS00070">
    <property type="entry name" value="ALDEHYDE_DEHYDR_CYS"/>
    <property type="match status" value="1"/>
</dbReference>
<keyword evidence="5" id="KW-0520">NAD</keyword>
<protein>
    <recommendedName>
        <fullName evidence="7">L-glutamate gamma-semialdehyde dehydrogenase</fullName>
        <ecNumber evidence="3">1.2.1.88</ecNumber>
    </recommendedName>
    <alternativeName>
        <fullName evidence="7">L-glutamate gamma-semialdehyde dehydrogenase</fullName>
    </alternativeName>
</protein>
<evidence type="ECO:0000256" key="5">
    <source>
        <dbReference type="ARBA" id="ARBA00023027"/>
    </source>
</evidence>
<evidence type="ECO:0000259" key="9">
    <source>
        <dbReference type="Pfam" id="PF00171"/>
    </source>
</evidence>
<reference evidence="10 11" key="1">
    <citation type="submission" date="2017-06" db="EMBL/GenBank/DDBJ databases">
        <title>Sequencing and comparative analysis of myxobacterial genomes.</title>
        <authorList>
            <person name="Rupp O."/>
            <person name="Goesmann A."/>
            <person name="Sogaard-Andersen L."/>
        </authorList>
    </citation>
    <scope>NUCLEOTIDE SEQUENCE [LARGE SCALE GENOMIC DNA]</scope>
    <source>
        <strain evidence="10 11">DSM 52655</strain>
    </source>
</reference>
<proteinExistence type="inferred from homology"/>
<evidence type="ECO:0000256" key="3">
    <source>
        <dbReference type="ARBA" id="ARBA00012884"/>
    </source>
</evidence>
<evidence type="ECO:0000256" key="6">
    <source>
        <dbReference type="ARBA" id="ARBA00023062"/>
    </source>
</evidence>
<sequence length="563" mass="62209">MPPSGYAPPPFFHPQVLRVINAYVRVPSPQNEPILSYAPGSPERAGLEATLKRMASEQIEIPILIGGKRIHSTRTDTVRMPHRHSHVLATLHEADATHAQQAIQVALEAKDEWARMPFEERAAIFLRAAELLATKYRPVLNAATMLGQSKTAHQAEIDAACEAIDFLRYNVHFAQQLLHEQPVSSAQTWNQTDYRPLDGFVFAVAPFNFTAIALNLSVAPALMGNVVLFKPSSTAALSNWYLMELLREAGLPDGVINMLPGDGPTIGNPVLASPHLGGIHFTGSTPTFQGMWRLIGENISHYKQYPRLVGETGGKDFIFAHASAADDLDALATAIVRGGYEYQGQKCSAASRVYVPESIWPRLKPRLQELIAELRVGDVSDFRNFMGAVIDEKSFKRTSSYIEMARHGGTEAAILAGGEVDRNEGWFVKPTLVQLTNPRHRIMQEEIFAPVVGVYVYPDARFEETLRECDQSATYALTGAVFARDRKAIRQMMDTLRHTAGNFYINDKPTGAVVGQQPFGGSRASGTNDKAGSMLNLVRWTSPRTIKENFVPPTRVPYPYMGQ</sequence>
<evidence type="ECO:0000256" key="1">
    <source>
        <dbReference type="ARBA" id="ARBA00004786"/>
    </source>
</evidence>
<dbReference type="KEGG" id="cfus:CYFUS_008208"/>
<dbReference type="CDD" id="cd07123">
    <property type="entry name" value="ALDH_F4-17_P5CDH"/>
    <property type="match status" value="1"/>
</dbReference>
<dbReference type="InterPro" id="IPR016161">
    <property type="entry name" value="Ald_DH/histidinol_DH"/>
</dbReference>
<dbReference type="AlphaFoldDB" id="A0A250JFQ3"/>
<dbReference type="EMBL" id="CP022098">
    <property type="protein sequence ID" value="ATB42729.1"/>
    <property type="molecule type" value="Genomic_DNA"/>
</dbReference>
<evidence type="ECO:0000313" key="10">
    <source>
        <dbReference type="EMBL" id="ATB42729.1"/>
    </source>
</evidence>
<dbReference type="GO" id="GO:0010133">
    <property type="term" value="P:L-proline catabolic process to L-glutamate"/>
    <property type="evidence" value="ECO:0007669"/>
    <property type="project" value="UniProtKB-UniPathway"/>
</dbReference>
<keyword evidence="6" id="KW-0642">Proline metabolism</keyword>
<dbReference type="GO" id="GO:0004657">
    <property type="term" value="F:proline dehydrogenase activity"/>
    <property type="evidence" value="ECO:0007669"/>
    <property type="project" value="UniProtKB-ARBA"/>
</dbReference>
<accession>A0A250JFQ3</accession>
<dbReference type="SUPFAM" id="SSF53720">
    <property type="entry name" value="ALDH-like"/>
    <property type="match status" value="1"/>
</dbReference>
<dbReference type="InterPro" id="IPR016160">
    <property type="entry name" value="Ald_DH_CS_CYS"/>
</dbReference>
<dbReference type="InterPro" id="IPR016163">
    <property type="entry name" value="Ald_DH_C"/>
</dbReference>
<dbReference type="InterPro" id="IPR015590">
    <property type="entry name" value="Aldehyde_DH_dom"/>
</dbReference>
<dbReference type="Gene3D" id="3.40.309.10">
    <property type="entry name" value="Aldehyde Dehydrogenase, Chain A, domain 2"/>
    <property type="match status" value="1"/>
</dbReference>
<dbReference type="GO" id="GO:0009898">
    <property type="term" value="C:cytoplasmic side of plasma membrane"/>
    <property type="evidence" value="ECO:0007669"/>
    <property type="project" value="TreeGrafter"/>
</dbReference>
<comment type="pathway">
    <text evidence="1">Amino-acid degradation; L-proline degradation into L-glutamate; L-glutamate from L-proline: step 2/2.</text>
</comment>
<evidence type="ECO:0000256" key="2">
    <source>
        <dbReference type="ARBA" id="ARBA00009986"/>
    </source>
</evidence>
<gene>
    <name evidence="10" type="ORF">CYFUS_008208</name>
</gene>